<dbReference type="AlphaFoldDB" id="A0AAD1XU25"/>
<reference evidence="6" key="1">
    <citation type="submission" date="2023-07" db="EMBL/GenBank/DDBJ databases">
        <authorList>
            <consortium name="AG Swart"/>
            <person name="Singh M."/>
            <person name="Singh A."/>
            <person name="Seah K."/>
            <person name="Emmerich C."/>
        </authorList>
    </citation>
    <scope>NUCLEOTIDE SEQUENCE</scope>
    <source>
        <strain evidence="6">DP1</strain>
    </source>
</reference>
<accession>A0AAD1XU25</accession>
<keyword evidence="1 4" id="KW-0732">Signal</keyword>
<dbReference type="Proteomes" id="UP001295684">
    <property type="component" value="Unassembled WGS sequence"/>
</dbReference>
<evidence type="ECO:0000256" key="3">
    <source>
        <dbReference type="SAM" id="Phobius"/>
    </source>
</evidence>
<sequence>MKLYKTLLITLFCGLALSQANNNCIFTGESGEEYNLSVFGGEYEVAERNTNNGLSYKFDLCNPDISCEADPDLVSHNSLVGFLERKQTDTSNLCRKFEEFNDYSFTKVKNSHELTFTSKNACTENHFPKDLQTVFRFTCDYTAPSKNEFMSMKTTTPCTRIFEIVSGEACNMHFNGVFRLDYNSKSYKSLKYVTLAAAMIGSCLYLAFVLFRAKARNEKLKYKAMRHAV</sequence>
<feature type="domain" description="MRH" evidence="5">
    <location>
        <begin position="22"/>
        <end position="172"/>
    </location>
</feature>
<gene>
    <name evidence="6" type="ORF">ECRASSUSDP1_LOCUS20392</name>
</gene>
<proteinExistence type="predicted"/>
<feature type="transmembrane region" description="Helical" evidence="3">
    <location>
        <begin position="192"/>
        <end position="211"/>
    </location>
</feature>
<name>A0AAD1XU25_EUPCR</name>
<feature type="signal peptide" evidence="4">
    <location>
        <begin position="1"/>
        <end position="20"/>
    </location>
</feature>
<evidence type="ECO:0000259" key="5">
    <source>
        <dbReference type="PROSITE" id="PS51914"/>
    </source>
</evidence>
<organism evidence="6 7">
    <name type="scientific">Euplotes crassus</name>
    <dbReference type="NCBI Taxonomy" id="5936"/>
    <lineage>
        <taxon>Eukaryota</taxon>
        <taxon>Sar</taxon>
        <taxon>Alveolata</taxon>
        <taxon>Ciliophora</taxon>
        <taxon>Intramacronucleata</taxon>
        <taxon>Spirotrichea</taxon>
        <taxon>Hypotrichia</taxon>
        <taxon>Euplotida</taxon>
        <taxon>Euplotidae</taxon>
        <taxon>Moneuplotes</taxon>
    </lineage>
</organism>
<dbReference type="InterPro" id="IPR044865">
    <property type="entry name" value="MRH_dom"/>
</dbReference>
<evidence type="ECO:0000256" key="1">
    <source>
        <dbReference type="ARBA" id="ARBA00022729"/>
    </source>
</evidence>
<dbReference type="EMBL" id="CAMPGE010020783">
    <property type="protein sequence ID" value="CAI2378987.1"/>
    <property type="molecule type" value="Genomic_DNA"/>
</dbReference>
<keyword evidence="2" id="KW-1015">Disulfide bond</keyword>
<evidence type="ECO:0000256" key="4">
    <source>
        <dbReference type="SAM" id="SignalP"/>
    </source>
</evidence>
<evidence type="ECO:0000256" key="2">
    <source>
        <dbReference type="ARBA" id="ARBA00023157"/>
    </source>
</evidence>
<keyword evidence="3" id="KW-0472">Membrane</keyword>
<feature type="chain" id="PRO_5042144302" description="MRH domain-containing protein" evidence="4">
    <location>
        <begin position="21"/>
        <end position="229"/>
    </location>
</feature>
<keyword evidence="7" id="KW-1185">Reference proteome</keyword>
<comment type="caution">
    <text evidence="6">The sequence shown here is derived from an EMBL/GenBank/DDBJ whole genome shotgun (WGS) entry which is preliminary data.</text>
</comment>
<protein>
    <recommendedName>
        <fullName evidence="5">MRH domain-containing protein</fullName>
    </recommendedName>
</protein>
<evidence type="ECO:0000313" key="7">
    <source>
        <dbReference type="Proteomes" id="UP001295684"/>
    </source>
</evidence>
<dbReference type="PROSITE" id="PS51914">
    <property type="entry name" value="MRH"/>
    <property type="match status" value="1"/>
</dbReference>
<keyword evidence="3" id="KW-1133">Transmembrane helix</keyword>
<dbReference type="Gene3D" id="2.70.130.10">
    <property type="entry name" value="Mannose-6-phosphate receptor binding domain"/>
    <property type="match status" value="1"/>
</dbReference>
<dbReference type="InterPro" id="IPR009011">
    <property type="entry name" value="Man6P_isomerase_rcpt-bd_dom_sf"/>
</dbReference>
<keyword evidence="3" id="KW-0812">Transmembrane</keyword>
<evidence type="ECO:0000313" key="6">
    <source>
        <dbReference type="EMBL" id="CAI2378987.1"/>
    </source>
</evidence>
<dbReference type="SUPFAM" id="SSF50911">
    <property type="entry name" value="Mannose 6-phosphate receptor domain"/>
    <property type="match status" value="1"/>
</dbReference>